<keyword evidence="2" id="KW-1185">Reference proteome</keyword>
<reference evidence="1 2" key="1">
    <citation type="submission" date="2024-06" db="EMBL/GenBank/DDBJ databases">
        <title>Sorghum-associated microbial communities from plants grown in Nebraska, USA.</title>
        <authorList>
            <person name="Schachtman D."/>
        </authorList>
    </citation>
    <scope>NUCLEOTIDE SEQUENCE [LARGE SCALE GENOMIC DNA]</scope>
    <source>
        <strain evidence="1 2">1073</strain>
    </source>
</reference>
<gene>
    <name evidence="1" type="ORF">ABIC75_003779</name>
</gene>
<name>A0ABV2JYX1_9GAMM</name>
<comment type="caution">
    <text evidence="1">The sequence shown here is derived from an EMBL/GenBank/DDBJ whole genome shotgun (WGS) entry which is preliminary data.</text>
</comment>
<dbReference type="EMBL" id="JBEPMU010000006">
    <property type="protein sequence ID" value="MET3654041.1"/>
    <property type="molecule type" value="Genomic_DNA"/>
</dbReference>
<accession>A0ABV2JYX1</accession>
<proteinExistence type="predicted"/>
<evidence type="ECO:0000313" key="2">
    <source>
        <dbReference type="Proteomes" id="UP001549184"/>
    </source>
</evidence>
<organism evidence="1 2">
    <name type="scientific">Dyella japonica</name>
    <dbReference type="NCBI Taxonomy" id="231455"/>
    <lineage>
        <taxon>Bacteria</taxon>
        <taxon>Pseudomonadati</taxon>
        <taxon>Pseudomonadota</taxon>
        <taxon>Gammaproteobacteria</taxon>
        <taxon>Lysobacterales</taxon>
        <taxon>Rhodanobacteraceae</taxon>
        <taxon>Dyella</taxon>
    </lineage>
</organism>
<protein>
    <submittedName>
        <fullName evidence="1">Uncharacterized protein</fullName>
    </submittedName>
</protein>
<evidence type="ECO:0000313" key="1">
    <source>
        <dbReference type="EMBL" id="MET3654041.1"/>
    </source>
</evidence>
<dbReference type="Proteomes" id="UP001549184">
    <property type="component" value="Unassembled WGS sequence"/>
</dbReference>
<sequence>MSHQRAKFGMLSNVVIDLTNTEAKVIAIYEYYNSEPAYRLRYIGADGNATERAWAESALREA</sequence>